<evidence type="ECO:0000313" key="3">
    <source>
        <dbReference type="Proteomes" id="UP000011761"/>
    </source>
</evidence>
<dbReference type="EMBL" id="KB445559">
    <property type="protein sequence ID" value="EMC94177.1"/>
    <property type="molecule type" value="Genomic_DNA"/>
</dbReference>
<dbReference type="GeneID" id="19109882"/>
<evidence type="ECO:0000256" key="1">
    <source>
        <dbReference type="SAM" id="MobiDB-lite"/>
    </source>
</evidence>
<dbReference type="InterPro" id="IPR038491">
    <property type="entry name" value="Velvet_dom_sf"/>
</dbReference>
<dbReference type="OrthoDB" id="5399926at2759"/>
<dbReference type="RefSeq" id="XP_007679074.1">
    <property type="nucleotide sequence ID" value="XM_007680884.1"/>
</dbReference>
<evidence type="ECO:0008006" key="4">
    <source>
        <dbReference type="Google" id="ProtNLM"/>
    </source>
</evidence>
<reference evidence="2 3" key="1">
    <citation type="journal article" date="2012" name="PLoS Pathog.">
        <title>Diverse lifestyles and strategies of plant pathogenesis encoded in the genomes of eighteen Dothideomycetes fungi.</title>
        <authorList>
            <person name="Ohm R.A."/>
            <person name="Feau N."/>
            <person name="Henrissat B."/>
            <person name="Schoch C.L."/>
            <person name="Horwitz B.A."/>
            <person name="Barry K.W."/>
            <person name="Condon B.J."/>
            <person name="Copeland A.C."/>
            <person name="Dhillon B."/>
            <person name="Glaser F."/>
            <person name="Hesse C.N."/>
            <person name="Kosti I."/>
            <person name="LaButti K."/>
            <person name="Lindquist E.A."/>
            <person name="Lucas S."/>
            <person name="Salamov A.A."/>
            <person name="Bradshaw R.E."/>
            <person name="Ciuffetti L."/>
            <person name="Hamelin R.C."/>
            <person name="Kema G.H.J."/>
            <person name="Lawrence C."/>
            <person name="Scott J.A."/>
            <person name="Spatafora J.W."/>
            <person name="Turgeon B.G."/>
            <person name="de Wit P.J.G.M."/>
            <person name="Zhong S."/>
            <person name="Goodwin S.B."/>
            <person name="Grigoriev I.V."/>
        </authorList>
    </citation>
    <scope>NUCLEOTIDE SEQUENCE [LARGE SCALE GENOMIC DNA]</scope>
    <source>
        <strain evidence="2 3">UAMH 10762</strain>
    </source>
</reference>
<accession>M2LIY8</accession>
<keyword evidence="3" id="KW-1185">Reference proteome</keyword>
<name>M2LIY8_BAUPA</name>
<dbReference type="OMA" id="LARNQPC"/>
<protein>
    <recommendedName>
        <fullName evidence="4">Velvet domain-containing protein</fullName>
    </recommendedName>
</protein>
<feature type="region of interest" description="Disordered" evidence="1">
    <location>
        <begin position="1"/>
        <end position="70"/>
    </location>
</feature>
<sequence>MSPRSYLREGNGPRVVDTGIGHEEGRRDSKAALRGDERSDHRSKSDSSRRLTKKDTAHRRKQSASQVPTGRLEQPFFELDVIGQPPQSVVLGMPVDTTVLVTLRFPNADRHISAASIDTSAFFAATSLITDNRSGERVPLESGILSGQKLFDSIHPIPEACPDRFANDQPCSLVLGYFSFTSLLIRQPGTYRIRISLIEMSQTGRGGATNIVTIDSDNIRVERRSTAMTRRQQRACN</sequence>
<dbReference type="eggNOG" id="ENOG502SFRS">
    <property type="taxonomic scope" value="Eukaryota"/>
</dbReference>
<dbReference type="Gene3D" id="2.60.40.3960">
    <property type="entry name" value="Velvet domain"/>
    <property type="match status" value="1"/>
</dbReference>
<proteinExistence type="predicted"/>
<feature type="compositionally biased region" description="Basic and acidic residues" evidence="1">
    <location>
        <begin position="20"/>
        <end position="55"/>
    </location>
</feature>
<evidence type="ECO:0000313" key="2">
    <source>
        <dbReference type="EMBL" id="EMC94177.1"/>
    </source>
</evidence>
<dbReference type="AlphaFoldDB" id="M2LIY8"/>
<dbReference type="HOGENOM" id="CLU_1219671_0_0_1"/>
<dbReference type="KEGG" id="bcom:BAUCODRAFT_222983"/>
<organism evidence="2 3">
    <name type="scientific">Baudoinia panamericana (strain UAMH 10762)</name>
    <name type="common">Angels' share fungus</name>
    <name type="synonym">Baudoinia compniacensis (strain UAMH 10762)</name>
    <dbReference type="NCBI Taxonomy" id="717646"/>
    <lineage>
        <taxon>Eukaryota</taxon>
        <taxon>Fungi</taxon>
        <taxon>Dikarya</taxon>
        <taxon>Ascomycota</taxon>
        <taxon>Pezizomycotina</taxon>
        <taxon>Dothideomycetes</taxon>
        <taxon>Dothideomycetidae</taxon>
        <taxon>Mycosphaerellales</taxon>
        <taxon>Teratosphaeriaceae</taxon>
        <taxon>Baudoinia</taxon>
    </lineage>
</organism>
<dbReference type="Proteomes" id="UP000011761">
    <property type="component" value="Unassembled WGS sequence"/>
</dbReference>
<gene>
    <name evidence="2" type="ORF">BAUCODRAFT_222983</name>
</gene>